<organism evidence="2 3">
    <name type="scientific">Candidatus Muproteobacteria bacterium RBG_16_60_9</name>
    <dbReference type="NCBI Taxonomy" id="1817755"/>
    <lineage>
        <taxon>Bacteria</taxon>
        <taxon>Pseudomonadati</taxon>
        <taxon>Pseudomonadota</taxon>
        <taxon>Candidatus Muproteobacteria</taxon>
    </lineage>
</organism>
<comment type="caution">
    <text evidence="2">The sequence shown here is derived from an EMBL/GenBank/DDBJ whole genome shotgun (WGS) entry which is preliminary data.</text>
</comment>
<reference evidence="2 3" key="1">
    <citation type="journal article" date="2016" name="Nat. Commun.">
        <title>Thousands of microbial genomes shed light on interconnected biogeochemical processes in an aquifer system.</title>
        <authorList>
            <person name="Anantharaman K."/>
            <person name="Brown C.T."/>
            <person name="Hug L.A."/>
            <person name="Sharon I."/>
            <person name="Castelle C.J."/>
            <person name="Probst A.J."/>
            <person name="Thomas B.C."/>
            <person name="Singh A."/>
            <person name="Wilkins M.J."/>
            <person name="Karaoz U."/>
            <person name="Brodie E.L."/>
            <person name="Williams K.H."/>
            <person name="Hubbard S.S."/>
            <person name="Banfield J.F."/>
        </authorList>
    </citation>
    <scope>NUCLEOTIDE SEQUENCE [LARGE SCALE GENOMIC DNA]</scope>
</reference>
<keyword evidence="1" id="KW-0812">Transmembrane</keyword>
<evidence type="ECO:0000256" key="1">
    <source>
        <dbReference type="SAM" id="Phobius"/>
    </source>
</evidence>
<gene>
    <name evidence="2" type="ORF">A2W18_01160</name>
</gene>
<feature type="transmembrane region" description="Helical" evidence="1">
    <location>
        <begin position="32"/>
        <end position="50"/>
    </location>
</feature>
<name>A0A1F6VFG9_9PROT</name>
<accession>A0A1F6VFG9</accession>
<dbReference type="Proteomes" id="UP000179076">
    <property type="component" value="Unassembled WGS sequence"/>
</dbReference>
<protein>
    <submittedName>
        <fullName evidence="2">Uncharacterized protein</fullName>
    </submittedName>
</protein>
<dbReference type="AlphaFoldDB" id="A0A1F6VFG9"/>
<sequence>MENSDTRIGVLDPARETYIEERTMAAITWKRALYMTVFCAFAVLYSVAYADDRGHEIIERVVEKYRSMKSYQDIGTATAPQKDHPAFNFTRKFATTFVRPELFKHEWTHNQEKGICRGMSEGAIWGDGRRFYYYSRCGSYGFQESEEREDFLHVYGNIGEGNRHHTYHLLFLERQPRLHKTDSGKYDAVLVGEEGLASARKAYVVSVQQYYARNHRVKYWVEKDSFLILKYEAPAIGGISTIELSKITHDVPLPESTAKREFPYSAVVIQQATQAVKDGDVNKGITLLQQALSKHYDRDLQFMLATMYLFAGDDEGGLSAAEKAAEDCNPAALKFVKETYSASKNRVKTYYWDIKSQKCYGQ</sequence>
<evidence type="ECO:0000313" key="3">
    <source>
        <dbReference type="Proteomes" id="UP000179076"/>
    </source>
</evidence>
<proteinExistence type="predicted"/>
<dbReference type="EMBL" id="MFSP01000041">
    <property type="protein sequence ID" value="OGI68352.1"/>
    <property type="molecule type" value="Genomic_DNA"/>
</dbReference>
<keyword evidence="1" id="KW-0472">Membrane</keyword>
<evidence type="ECO:0000313" key="2">
    <source>
        <dbReference type="EMBL" id="OGI68352.1"/>
    </source>
</evidence>
<keyword evidence="1" id="KW-1133">Transmembrane helix</keyword>